<evidence type="ECO:0000259" key="1">
    <source>
        <dbReference type="PROSITE" id="PS50011"/>
    </source>
</evidence>
<dbReference type="EMBL" id="JOKH01000002">
    <property type="protein sequence ID" value="KEQ18291.1"/>
    <property type="molecule type" value="Genomic_DNA"/>
</dbReference>
<organism evidence="2 3">
    <name type="scientific">Endozoicomonas numazuensis</name>
    <dbReference type="NCBI Taxonomy" id="1137799"/>
    <lineage>
        <taxon>Bacteria</taxon>
        <taxon>Pseudomonadati</taxon>
        <taxon>Pseudomonadota</taxon>
        <taxon>Gammaproteobacteria</taxon>
        <taxon>Oceanospirillales</taxon>
        <taxon>Endozoicomonadaceae</taxon>
        <taxon>Endozoicomonas</taxon>
    </lineage>
</organism>
<protein>
    <recommendedName>
        <fullName evidence="1">Protein kinase domain-containing protein</fullName>
    </recommendedName>
</protein>
<comment type="caution">
    <text evidence="2">The sequence shown here is derived from an EMBL/GenBank/DDBJ whole genome shotgun (WGS) entry which is preliminary data.</text>
</comment>
<dbReference type="STRING" id="1137799.GZ78_12275"/>
<evidence type="ECO:0000313" key="3">
    <source>
        <dbReference type="Proteomes" id="UP000028073"/>
    </source>
</evidence>
<dbReference type="AlphaFoldDB" id="A0A081NIL8"/>
<dbReference type="InterPro" id="IPR011009">
    <property type="entry name" value="Kinase-like_dom_sf"/>
</dbReference>
<accession>A0A081NIL8</accession>
<dbReference type="Pfam" id="PF06293">
    <property type="entry name" value="Kdo"/>
    <property type="match status" value="1"/>
</dbReference>
<dbReference type="eggNOG" id="COG0515">
    <property type="taxonomic scope" value="Bacteria"/>
</dbReference>
<dbReference type="Proteomes" id="UP000028073">
    <property type="component" value="Unassembled WGS sequence"/>
</dbReference>
<dbReference type="GO" id="GO:0005524">
    <property type="term" value="F:ATP binding"/>
    <property type="evidence" value="ECO:0007669"/>
    <property type="project" value="InterPro"/>
</dbReference>
<reference evidence="2 3" key="1">
    <citation type="submission" date="2014-06" db="EMBL/GenBank/DDBJ databases">
        <title>Whole Genome Sequences of Three Symbiotic Endozoicomonas Bacteria.</title>
        <authorList>
            <person name="Neave M.J."/>
            <person name="Apprill A."/>
            <person name="Voolstra C.R."/>
        </authorList>
    </citation>
    <scope>NUCLEOTIDE SEQUENCE [LARGE SCALE GENOMIC DNA]</scope>
    <source>
        <strain evidence="2 3">DSM 25634</strain>
    </source>
</reference>
<dbReference type="GO" id="GO:0004672">
    <property type="term" value="F:protein kinase activity"/>
    <property type="evidence" value="ECO:0007669"/>
    <property type="project" value="InterPro"/>
</dbReference>
<dbReference type="PROSITE" id="PS50011">
    <property type="entry name" value="PROTEIN_KINASE_DOM"/>
    <property type="match status" value="1"/>
</dbReference>
<keyword evidence="3" id="KW-1185">Reference proteome</keyword>
<evidence type="ECO:0000313" key="2">
    <source>
        <dbReference type="EMBL" id="KEQ18291.1"/>
    </source>
</evidence>
<feature type="domain" description="Protein kinase" evidence="1">
    <location>
        <begin position="5"/>
        <end position="248"/>
    </location>
</feature>
<proteinExistence type="predicted"/>
<dbReference type="PROSITE" id="PS00108">
    <property type="entry name" value="PROTEIN_KINASE_ST"/>
    <property type="match status" value="1"/>
</dbReference>
<name>A0A081NIL8_9GAMM</name>
<gene>
    <name evidence="2" type="ORF">GZ78_12275</name>
</gene>
<dbReference type="SUPFAM" id="SSF56112">
    <property type="entry name" value="Protein kinase-like (PK-like)"/>
    <property type="match status" value="1"/>
</dbReference>
<dbReference type="Gene3D" id="1.10.510.10">
    <property type="entry name" value="Transferase(Phosphotransferase) domain 1"/>
    <property type="match status" value="1"/>
</dbReference>
<dbReference type="InterPro" id="IPR008271">
    <property type="entry name" value="Ser/Thr_kinase_AS"/>
</dbReference>
<dbReference type="InterPro" id="IPR000719">
    <property type="entry name" value="Prot_kinase_dom"/>
</dbReference>
<dbReference type="OrthoDB" id="5608193at2"/>
<sequence>MSSSWTLIESYKNTPVGKAVSTLESTFAMEGVEITRDIISSMSRTQIDGKGYYLKRYTGGGKNLRRYIGRSRIRGEWESMLFFHENGIPAAKVVAFGQDIQWGIMTRGALVTEEAPNTLDLRQMVRDSIPWLKDRNWIAKVIEQLAPAVKTMHSQSFIHTDLKWRNILVTQEKNPEICFIDCPAGQKVLPFFIERGIIKDLACLDKMGKQHLSRTQRLKFYLLYCGGQLKPSDKVRIRKILNFFEGRE</sequence>